<dbReference type="Proteomes" id="UP000177785">
    <property type="component" value="Unassembled WGS sequence"/>
</dbReference>
<protein>
    <submittedName>
        <fullName evidence="1">Uncharacterized protein</fullName>
    </submittedName>
</protein>
<evidence type="ECO:0000313" key="1">
    <source>
        <dbReference type="EMBL" id="OGZ46214.1"/>
    </source>
</evidence>
<accession>A0A1G2G7I1</accession>
<proteinExistence type="predicted"/>
<sequence>MKNDLRGRSYAIAITRFYGDPAGIPVLAIPQNRFYLIRQCGEARLLWRVLENGIETYMRYAHTTSRRGRYLFEEAEQWIWADDPAWLCSFVSICNIVGFDPDYIRDGLVRWKNQAYLQTPTQSLDPKHPVPVVVAPLRPADAKAYASAS</sequence>
<organism evidence="1 2">
    <name type="scientific">Candidatus Ryanbacteria bacterium RIFCSPHIGHO2_01_FULL_48_27</name>
    <dbReference type="NCBI Taxonomy" id="1802115"/>
    <lineage>
        <taxon>Bacteria</taxon>
        <taxon>Candidatus Ryaniibacteriota</taxon>
    </lineage>
</organism>
<gene>
    <name evidence="1" type="ORF">A2756_06450</name>
</gene>
<reference evidence="1 2" key="1">
    <citation type="journal article" date="2016" name="Nat. Commun.">
        <title>Thousands of microbial genomes shed light on interconnected biogeochemical processes in an aquifer system.</title>
        <authorList>
            <person name="Anantharaman K."/>
            <person name="Brown C.T."/>
            <person name="Hug L.A."/>
            <person name="Sharon I."/>
            <person name="Castelle C.J."/>
            <person name="Probst A.J."/>
            <person name="Thomas B.C."/>
            <person name="Singh A."/>
            <person name="Wilkins M.J."/>
            <person name="Karaoz U."/>
            <person name="Brodie E.L."/>
            <person name="Williams K.H."/>
            <person name="Hubbard S.S."/>
            <person name="Banfield J.F."/>
        </authorList>
    </citation>
    <scope>NUCLEOTIDE SEQUENCE [LARGE SCALE GENOMIC DNA]</scope>
</reference>
<dbReference type="STRING" id="1802115.A2756_06450"/>
<evidence type="ECO:0000313" key="2">
    <source>
        <dbReference type="Proteomes" id="UP000177785"/>
    </source>
</evidence>
<comment type="caution">
    <text evidence="1">The sequence shown here is derived from an EMBL/GenBank/DDBJ whole genome shotgun (WGS) entry which is preliminary data.</text>
</comment>
<dbReference type="AlphaFoldDB" id="A0A1G2G7I1"/>
<dbReference type="EMBL" id="MHNL01000001">
    <property type="protein sequence ID" value="OGZ46214.1"/>
    <property type="molecule type" value="Genomic_DNA"/>
</dbReference>
<name>A0A1G2G7I1_9BACT</name>